<dbReference type="Proteomes" id="UP001596422">
    <property type="component" value="Unassembled WGS sequence"/>
</dbReference>
<evidence type="ECO:0000313" key="2">
    <source>
        <dbReference type="Proteomes" id="UP001596422"/>
    </source>
</evidence>
<gene>
    <name evidence="1" type="ORF">ACFQDL_31500</name>
</gene>
<dbReference type="RefSeq" id="WP_379913798.1">
    <property type="nucleotide sequence ID" value="NZ_JBHSWE010000002.1"/>
</dbReference>
<sequence length="75" mass="8975">MKIRLEQDQIDLISTALLTHRWKVEKQIKELEVKPDKLNDLDYQNLDRYREEFRECATVMDKLAVKHDGAEVTFL</sequence>
<organism evidence="1 2">
    <name type="scientific">Marinobacterium aestuariivivens</name>
    <dbReference type="NCBI Taxonomy" id="1698799"/>
    <lineage>
        <taxon>Bacteria</taxon>
        <taxon>Pseudomonadati</taxon>
        <taxon>Pseudomonadota</taxon>
        <taxon>Gammaproteobacteria</taxon>
        <taxon>Oceanospirillales</taxon>
        <taxon>Oceanospirillaceae</taxon>
        <taxon>Marinobacterium</taxon>
    </lineage>
</organism>
<comment type="caution">
    <text evidence="1">The sequence shown here is derived from an EMBL/GenBank/DDBJ whole genome shotgun (WGS) entry which is preliminary data.</text>
</comment>
<proteinExistence type="predicted"/>
<keyword evidence="2" id="KW-1185">Reference proteome</keyword>
<name>A0ABW2A9L6_9GAMM</name>
<dbReference type="EMBL" id="JBHSWE010000002">
    <property type="protein sequence ID" value="MFC6674125.1"/>
    <property type="molecule type" value="Genomic_DNA"/>
</dbReference>
<protein>
    <submittedName>
        <fullName evidence="1">Uncharacterized protein</fullName>
    </submittedName>
</protein>
<evidence type="ECO:0000313" key="1">
    <source>
        <dbReference type="EMBL" id="MFC6674125.1"/>
    </source>
</evidence>
<reference evidence="2" key="1">
    <citation type="journal article" date="2019" name="Int. J. Syst. Evol. Microbiol.">
        <title>The Global Catalogue of Microorganisms (GCM) 10K type strain sequencing project: providing services to taxonomists for standard genome sequencing and annotation.</title>
        <authorList>
            <consortium name="The Broad Institute Genomics Platform"/>
            <consortium name="The Broad Institute Genome Sequencing Center for Infectious Disease"/>
            <person name="Wu L."/>
            <person name="Ma J."/>
        </authorList>
    </citation>
    <scope>NUCLEOTIDE SEQUENCE [LARGE SCALE GENOMIC DNA]</scope>
    <source>
        <strain evidence="2">NBRC 111756</strain>
    </source>
</reference>
<accession>A0ABW2A9L6</accession>